<dbReference type="GO" id="GO:0051146">
    <property type="term" value="P:striated muscle cell differentiation"/>
    <property type="evidence" value="ECO:0007669"/>
    <property type="project" value="TreeGrafter"/>
</dbReference>
<feature type="compositionally biased region" description="Basic residues" evidence="5">
    <location>
        <begin position="62"/>
        <end position="71"/>
    </location>
</feature>
<evidence type="ECO:0000256" key="4">
    <source>
        <dbReference type="ARBA" id="ARBA00023136"/>
    </source>
</evidence>
<dbReference type="AlphaFoldDB" id="A0A182N0T2"/>
<dbReference type="GO" id="GO:0030552">
    <property type="term" value="F:cAMP binding"/>
    <property type="evidence" value="ECO:0007669"/>
    <property type="project" value="TreeGrafter"/>
</dbReference>
<name>A0A182N0T2_9DIPT</name>
<evidence type="ECO:0000256" key="1">
    <source>
        <dbReference type="ARBA" id="ARBA00004141"/>
    </source>
</evidence>
<dbReference type="EnsemblMetazoa" id="ADIR001237-RA">
    <property type="protein sequence ID" value="ADIR001237-PA"/>
    <property type="gene ID" value="ADIR001237"/>
</dbReference>
<reference evidence="9" key="1">
    <citation type="submission" date="2013-03" db="EMBL/GenBank/DDBJ databases">
        <title>The Genome Sequence of Anopheles dirus WRAIR2.</title>
        <authorList>
            <consortium name="The Broad Institute Genomics Platform"/>
            <person name="Neafsey D.E."/>
            <person name="Walton C."/>
            <person name="Walker B."/>
            <person name="Young S.K."/>
            <person name="Zeng Q."/>
            <person name="Gargeya S."/>
            <person name="Fitzgerald M."/>
            <person name="Haas B."/>
            <person name="Abouelleil A."/>
            <person name="Allen A.W."/>
            <person name="Alvarado L."/>
            <person name="Arachchi H.M."/>
            <person name="Berlin A.M."/>
            <person name="Chapman S.B."/>
            <person name="Gainer-Dewar J."/>
            <person name="Goldberg J."/>
            <person name="Griggs A."/>
            <person name="Gujja S."/>
            <person name="Hansen M."/>
            <person name="Howarth C."/>
            <person name="Imamovic A."/>
            <person name="Ireland A."/>
            <person name="Larimer J."/>
            <person name="McCowan C."/>
            <person name="Murphy C."/>
            <person name="Pearson M."/>
            <person name="Poon T.W."/>
            <person name="Priest M."/>
            <person name="Roberts A."/>
            <person name="Saif S."/>
            <person name="Shea T."/>
            <person name="Sisk P."/>
            <person name="Sykes S."/>
            <person name="Wortman J."/>
            <person name="Nusbaum C."/>
            <person name="Birren B."/>
        </authorList>
    </citation>
    <scope>NUCLEOTIDE SEQUENCE [LARGE SCALE GENOMIC DNA]</scope>
    <source>
        <strain evidence="9">WRAIR2</strain>
    </source>
</reference>
<reference evidence="8" key="2">
    <citation type="submission" date="2020-05" db="UniProtKB">
        <authorList>
            <consortium name="EnsemblMetazoa"/>
        </authorList>
    </citation>
    <scope>IDENTIFICATION</scope>
    <source>
        <strain evidence="8">WRAIR2</strain>
    </source>
</reference>
<feature type="region of interest" description="Disordered" evidence="5">
    <location>
        <begin position="42"/>
        <end position="158"/>
    </location>
</feature>
<feature type="compositionally biased region" description="Basic and acidic residues" evidence="5">
    <location>
        <begin position="42"/>
        <end position="56"/>
    </location>
</feature>
<dbReference type="STRING" id="7168.A0A182N0T2"/>
<feature type="compositionally biased region" description="Gly residues" evidence="5">
    <location>
        <begin position="111"/>
        <end position="128"/>
    </location>
</feature>
<feature type="transmembrane region" description="Helical" evidence="6">
    <location>
        <begin position="207"/>
        <end position="228"/>
    </location>
</feature>
<dbReference type="InterPro" id="IPR055272">
    <property type="entry name" value="POPDC1-3_dom"/>
</dbReference>
<feature type="compositionally biased region" description="Polar residues" evidence="5">
    <location>
        <begin position="87"/>
        <end position="106"/>
    </location>
</feature>
<feature type="transmembrane region" description="Helical" evidence="6">
    <location>
        <begin position="234"/>
        <end position="253"/>
    </location>
</feature>
<dbReference type="PANTHER" id="PTHR12101:SF1">
    <property type="entry name" value="BVES"/>
    <property type="match status" value="1"/>
</dbReference>
<evidence type="ECO:0000256" key="5">
    <source>
        <dbReference type="SAM" id="MobiDB-lite"/>
    </source>
</evidence>
<proteinExistence type="predicted"/>
<feature type="compositionally biased region" description="Low complexity" evidence="5">
    <location>
        <begin position="129"/>
        <end position="142"/>
    </location>
</feature>
<evidence type="ECO:0000313" key="8">
    <source>
        <dbReference type="EnsemblMetazoa" id="ADIR001237-PA"/>
    </source>
</evidence>
<keyword evidence="9" id="KW-1185">Reference proteome</keyword>
<dbReference type="VEuPathDB" id="VectorBase:ADIR001237"/>
<sequence>MRLDSPEHQQGFKLDLLQRWLVCLVGALALVLLEAVALQHLPDGRDRPEHPRKAVEEEPAAGHHHGGHHHRLTEGGAPVDEAEPPQVSRSISSSLGRPNGHGTPTRNGYNSSGGNGAGSNANGGGVGGSSSSSSTGTSESTSYRAPKKGGAPPDGVHHDNGHTIRTLIDWNWPKCFTFEPKEHLYYHIGHALFLVAFLAPNIPCGFLWLRCAAIAGCILMVLWGWFVACSLDAVVWFSLFLLVNAVYVVVLLCKLRPVKFEKEIESGN</sequence>
<dbReference type="PANTHER" id="PTHR12101">
    <property type="entry name" value="POPEYE DOMAIN CONTAINING PROTEIN"/>
    <property type="match status" value="1"/>
</dbReference>
<dbReference type="InterPro" id="IPR006916">
    <property type="entry name" value="POPDC1-3"/>
</dbReference>
<comment type="subcellular location">
    <subcellularLocation>
        <location evidence="1">Membrane</location>
        <topology evidence="1">Multi-pass membrane protein</topology>
    </subcellularLocation>
</comment>
<dbReference type="GO" id="GO:0042383">
    <property type="term" value="C:sarcolemma"/>
    <property type="evidence" value="ECO:0007669"/>
    <property type="project" value="TreeGrafter"/>
</dbReference>
<protein>
    <recommendedName>
        <fullName evidence="7">POPDC1-3 domain-containing protein</fullName>
    </recommendedName>
</protein>
<feature type="domain" description="POPDC1-3" evidence="7">
    <location>
        <begin position="182"/>
        <end position="265"/>
    </location>
</feature>
<evidence type="ECO:0000256" key="3">
    <source>
        <dbReference type="ARBA" id="ARBA00022989"/>
    </source>
</evidence>
<keyword evidence="4 6" id="KW-0472">Membrane</keyword>
<dbReference type="Pfam" id="PF04831">
    <property type="entry name" value="POPDC1-3"/>
    <property type="match status" value="1"/>
</dbReference>
<dbReference type="GO" id="GO:0042391">
    <property type="term" value="P:regulation of membrane potential"/>
    <property type="evidence" value="ECO:0007669"/>
    <property type="project" value="TreeGrafter"/>
</dbReference>
<feature type="transmembrane region" description="Helical" evidence="6">
    <location>
        <begin position="20"/>
        <end position="41"/>
    </location>
</feature>
<accession>A0A182N0T2</accession>
<organism evidence="8 9">
    <name type="scientific">Anopheles dirus</name>
    <dbReference type="NCBI Taxonomy" id="7168"/>
    <lineage>
        <taxon>Eukaryota</taxon>
        <taxon>Metazoa</taxon>
        <taxon>Ecdysozoa</taxon>
        <taxon>Arthropoda</taxon>
        <taxon>Hexapoda</taxon>
        <taxon>Insecta</taxon>
        <taxon>Pterygota</taxon>
        <taxon>Neoptera</taxon>
        <taxon>Endopterygota</taxon>
        <taxon>Diptera</taxon>
        <taxon>Nematocera</taxon>
        <taxon>Culicoidea</taxon>
        <taxon>Culicidae</taxon>
        <taxon>Anophelinae</taxon>
        <taxon>Anopheles</taxon>
    </lineage>
</organism>
<keyword evidence="2 6" id="KW-0812">Transmembrane</keyword>
<keyword evidence="3 6" id="KW-1133">Transmembrane helix</keyword>
<evidence type="ECO:0000259" key="7">
    <source>
        <dbReference type="Pfam" id="PF04831"/>
    </source>
</evidence>
<dbReference type="Proteomes" id="UP000075884">
    <property type="component" value="Unassembled WGS sequence"/>
</dbReference>
<dbReference type="GO" id="GO:0007507">
    <property type="term" value="P:heart development"/>
    <property type="evidence" value="ECO:0007669"/>
    <property type="project" value="TreeGrafter"/>
</dbReference>
<evidence type="ECO:0000313" key="9">
    <source>
        <dbReference type="Proteomes" id="UP000075884"/>
    </source>
</evidence>
<evidence type="ECO:0000256" key="6">
    <source>
        <dbReference type="SAM" id="Phobius"/>
    </source>
</evidence>
<evidence type="ECO:0000256" key="2">
    <source>
        <dbReference type="ARBA" id="ARBA00022692"/>
    </source>
</evidence>